<proteinExistence type="predicted"/>
<keyword evidence="2" id="KW-1003">Cell membrane</keyword>
<evidence type="ECO:0000313" key="8">
    <source>
        <dbReference type="EMBL" id="NYI65817.1"/>
    </source>
</evidence>
<accession>A0A7Z0D184</accession>
<dbReference type="PANTHER" id="PTHR40077">
    <property type="entry name" value="MEMBRANE PROTEIN-RELATED"/>
    <property type="match status" value="1"/>
</dbReference>
<evidence type="ECO:0000256" key="1">
    <source>
        <dbReference type="ARBA" id="ARBA00004651"/>
    </source>
</evidence>
<dbReference type="Proteomes" id="UP000539111">
    <property type="component" value="Unassembled WGS sequence"/>
</dbReference>
<dbReference type="RefSeq" id="WP_179424787.1">
    <property type="nucleotide sequence ID" value="NZ_JACBZP010000001.1"/>
</dbReference>
<feature type="transmembrane region" description="Helical" evidence="6">
    <location>
        <begin position="65"/>
        <end position="83"/>
    </location>
</feature>
<dbReference type="AlphaFoldDB" id="A0A7Z0D184"/>
<feature type="transmembrane region" description="Helical" evidence="6">
    <location>
        <begin position="95"/>
        <end position="114"/>
    </location>
</feature>
<evidence type="ECO:0000256" key="3">
    <source>
        <dbReference type="ARBA" id="ARBA00022692"/>
    </source>
</evidence>
<dbReference type="GO" id="GO:0005886">
    <property type="term" value="C:plasma membrane"/>
    <property type="evidence" value="ECO:0007669"/>
    <property type="project" value="UniProtKB-SubCell"/>
</dbReference>
<sequence>MSSSSANPAPKPRPWTVRRYNAARGALTFYKVMAYTTGCFLLALCLELILKYLFNQNWQIGNFQIFAAVAIGHGWCYVVYLISDFRLWQSMRWPIKEFLLIALGGVIPLLSFFLEKRVHARGTKELDEAVVLAPKNL</sequence>
<evidence type="ECO:0000313" key="9">
    <source>
        <dbReference type="Proteomes" id="UP000539111"/>
    </source>
</evidence>
<keyword evidence="5 6" id="KW-0472">Membrane</keyword>
<keyword evidence="3 6" id="KW-0812">Transmembrane</keyword>
<dbReference type="Pfam" id="PF12823">
    <property type="entry name" value="DUF3817"/>
    <property type="match status" value="1"/>
</dbReference>
<dbReference type="InterPro" id="IPR023845">
    <property type="entry name" value="DUF3817_TM"/>
</dbReference>
<evidence type="ECO:0000256" key="2">
    <source>
        <dbReference type="ARBA" id="ARBA00022475"/>
    </source>
</evidence>
<comment type="caution">
    <text evidence="8">The sequence shown here is derived from an EMBL/GenBank/DDBJ whole genome shotgun (WGS) entry which is preliminary data.</text>
</comment>
<comment type="subcellular location">
    <subcellularLocation>
        <location evidence="1">Cell membrane</location>
        <topology evidence="1">Multi-pass membrane protein</topology>
    </subcellularLocation>
</comment>
<evidence type="ECO:0000256" key="4">
    <source>
        <dbReference type="ARBA" id="ARBA00022989"/>
    </source>
</evidence>
<evidence type="ECO:0000256" key="6">
    <source>
        <dbReference type="SAM" id="Phobius"/>
    </source>
</evidence>
<reference evidence="8 9" key="1">
    <citation type="submission" date="2020-07" db="EMBL/GenBank/DDBJ databases">
        <title>Sequencing the genomes of 1000 actinobacteria strains.</title>
        <authorList>
            <person name="Klenk H.-P."/>
        </authorList>
    </citation>
    <scope>NUCLEOTIDE SEQUENCE [LARGE SCALE GENOMIC DNA]</scope>
    <source>
        <strain evidence="8 9">DSM 26341</strain>
    </source>
</reference>
<name>A0A7Z0D184_9MICO</name>
<gene>
    <name evidence="8" type="ORF">BJY26_000123</name>
</gene>
<dbReference type="PANTHER" id="PTHR40077:SF2">
    <property type="entry name" value="MEMBRANE PROTEIN"/>
    <property type="match status" value="1"/>
</dbReference>
<feature type="transmembrane region" description="Helical" evidence="6">
    <location>
        <begin position="32"/>
        <end position="53"/>
    </location>
</feature>
<evidence type="ECO:0000256" key="5">
    <source>
        <dbReference type="ARBA" id="ARBA00023136"/>
    </source>
</evidence>
<keyword evidence="9" id="KW-1185">Reference proteome</keyword>
<evidence type="ECO:0000259" key="7">
    <source>
        <dbReference type="Pfam" id="PF12823"/>
    </source>
</evidence>
<feature type="domain" description="DUF3817" evidence="7">
    <location>
        <begin position="27"/>
        <end position="119"/>
    </location>
</feature>
<organism evidence="8 9">
    <name type="scientific">Spelaeicoccus albus</name>
    <dbReference type="NCBI Taxonomy" id="1280376"/>
    <lineage>
        <taxon>Bacteria</taxon>
        <taxon>Bacillati</taxon>
        <taxon>Actinomycetota</taxon>
        <taxon>Actinomycetes</taxon>
        <taxon>Micrococcales</taxon>
        <taxon>Brevibacteriaceae</taxon>
        <taxon>Spelaeicoccus</taxon>
    </lineage>
</organism>
<dbReference type="EMBL" id="JACBZP010000001">
    <property type="protein sequence ID" value="NYI65817.1"/>
    <property type="molecule type" value="Genomic_DNA"/>
</dbReference>
<dbReference type="NCBIfam" id="TIGR03954">
    <property type="entry name" value="integ_memb_HG"/>
    <property type="match status" value="1"/>
</dbReference>
<keyword evidence="4 6" id="KW-1133">Transmembrane helix</keyword>
<protein>
    <submittedName>
        <fullName evidence="8">Integral membrane protein</fullName>
    </submittedName>
</protein>